<evidence type="ECO:0000313" key="4">
    <source>
        <dbReference type="Proteomes" id="UP000193560"/>
    </source>
</evidence>
<organism evidence="3 4">
    <name type="scientific">Absidia repens</name>
    <dbReference type="NCBI Taxonomy" id="90262"/>
    <lineage>
        <taxon>Eukaryota</taxon>
        <taxon>Fungi</taxon>
        <taxon>Fungi incertae sedis</taxon>
        <taxon>Mucoromycota</taxon>
        <taxon>Mucoromycotina</taxon>
        <taxon>Mucoromycetes</taxon>
        <taxon>Mucorales</taxon>
        <taxon>Cunninghamellaceae</taxon>
        <taxon>Absidia</taxon>
    </lineage>
</organism>
<sequence>MERFLSLYLHGNTSVVHVRGSTFGPDDEIHHDTTATATEITTFGSKVPDWLQKALASMTLSIPFPGTTHHDIIQSLTMDNIKIDFSMISGGPVVSGDATALLQLPKEMQFDLDVTEIDPDVYIYLEHDSASPFARLRPRKPCPSKTIHRGDPDGDDGSIPEGMFMVKSSIDKAPFQVLSGHEGEFEKFLDRVFKKRNSTVYLQGTADAMVVSEFGKLTVRDLAFKGQINTMGMQGMTNPPPKVISMAIVKGHPDALQAKTKLIITNPSDVDVNLGTITLAMLYKDIEIGNVTIQDLNLVHRSDNEFESNSYIYAKAGRQRGMCYNDGIQLSPVVEFIGNYISGESTDLVIAGRKGSTKSRLLASLMKQMVFSIQVPTFDEQPLLQDVQMNLLSSTAVAWLRNPFEDIDMQIVNINASATYQSQKIGTMYANFTDGGRGWKGPVELPPVSCQDSIEMNNNNDSEDDDCVGFVVETPRIPVMMKTVGLDMISKALGGKIEVAVDSRVTVMIDSFILADLQYKRNNITAIIKKSF</sequence>
<evidence type="ECO:0000259" key="2">
    <source>
        <dbReference type="Pfam" id="PF26153"/>
    </source>
</evidence>
<evidence type="ECO:0000313" key="3">
    <source>
        <dbReference type="EMBL" id="ORZ15977.1"/>
    </source>
</evidence>
<comment type="caution">
    <text evidence="3">The sequence shown here is derived from an EMBL/GenBank/DDBJ whole genome shotgun (WGS) entry which is preliminary data.</text>
</comment>
<dbReference type="OrthoDB" id="10039566at2759"/>
<dbReference type="PANTHER" id="PTHR35895:SF3">
    <property type="entry name" value="PRE-RRNA PROCESSING PROTEIN"/>
    <property type="match status" value="1"/>
</dbReference>
<dbReference type="PANTHER" id="PTHR35895">
    <property type="entry name" value="CHROMOSOME 16, WHOLE GENOME SHOTGUN SEQUENCE"/>
    <property type="match status" value="1"/>
</dbReference>
<dbReference type="GO" id="GO:0000329">
    <property type="term" value="C:fungal-type vacuole membrane"/>
    <property type="evidence" value="ECO:0007669"/>
    <property type="project" value="InterPro"/>
</dbReference>
<gene>
    <name evidence="3" type="ORF">BCR42DRAFT_328236</name>
</gene>
<dbReference type="InterPro" id="IPR059066">
    <property type="entry name" value="Ig_Tag1-like_5th"/>
</dbReference>
<dbReference type="SUPFAM" id="SSF117070">
    <property type="entry name" value="LEA14-like"/>
    <property type="match status" value="1"/>
</dbReference>
<dbReference type="Proteomes" id="UP000193560">
    <property type="component" value="Unassembled WGS sequence"/>
</dbReference>
<dbReference type="STRING" id="90262.A0A1X2IGB9"/>
<proteinExistence type="predicted"/>
<reference evidence="3 4" key="1">
    <citation type="submission" date="2016-07" db="EMBL/GenBank/DDBJ databases">
        <title>Pervasive Adenine N6-methylation of Active Genes in Fungi.</title>
        <authorList>
            <consortium name="DOE Joint Genome Institute"/>
            <person name="Mondo S.J."/>
            <person name="Dannebaum R.O."/>
            <person name="Kuo R.C."/>
            <person name="Labutti K."/>
            <person name="Haridas S."/>
            <person name="Kuo A."/>
            <person name="Salamov A."/>
            <person name="Ahrendt S.R."/>
            <person name="Lipzen A."/>
            <person name="Sullivan W."/>
            <person name="Andreopoulos W.B."/>
            <person name="Clum A."/>
            <person name="Lindquist E."/>
            <person name="Daum C."/>
            <person name="Ramamoorthy G.K."/>
            <person name="Gryganskyi A."/>
            <person name="Culley D."/>
            <person name="Magnuson J.K."/>
            <person name="James T.Y."/>
            <person name="O'Malley M.A."/>
            <person name="Stajich J.E."/>
            <person name="Spatafora J.W."/>
            <person name="Visel A."/>
            <person name="Grigoriev I.V."/>
        </authorList>
    </citation>
    <scope>NUCLEOTIDE SEQUENCE [LARGE SCALE GENOMIC DNA]</scope>
    <source>
        <strain evidence="3 4">NRRL 1336</strain>
    </source>
</reference>
<dbReference type="EMBL" id="MCGE01000012">
    <property type="protein sequence ID" value="ORZ15977.1"/>
    <property type="molecule type" value="Genomic_DNA"/>
</dbReference>
<protein>
    <recommendedName>
        <fullName evidence="2">Tag1-like fifth Ig-like domain-containing protein</fullName>
    </recommendedName>
</protein>
<accession>A0A1X2IGB9</accession>
<feature type="region of interest" description="Disordered" evidence="1">
    <location>
        <begin position="135"/>
        <end position="158"/>
    </location>
</feature>
<evidence type="ECO:0000256" key="1">
    <source>
        <dbReference type="SAM" id="MobiDB-lite"/>
    </source>
</evidence>
<name>A0A1X2IGB9_9FUNG</name>
<dbReference type="InterPro" id="IPR022185">
    <property type="entry name" value="DUF3712"/>
</dbReference>
<feature type="domain" description="Tag1-like fifth Ig-like" evidence="2">
    <location>
        <begin position="380"/>
        <end position="429"/>
    </location>
</feature>
<dbReference type="Pfam" id="PF12505">
    <property type="entry name" value="DUF3712"/>
    <property type="match status" value="1"/>
</dbReference>
<dbReference type="Pfam" id="PF26153">
    <property type="entry name" value="LEA-2L_5"/>
    <property type="match status" value="1"/>
</dbReference>
<dbReference type="AlphaFoldDB" id="A0A1X2IGB9"/>
<dbReference type="InterPro" id="IPR046368">
    <property type="entry name" value="Tag1"/>
</dbReference>
<keyword evidence="4" id="KW-1185">Reference proteome</keyword>